<sequence>MTSANEDLQLPYQCQELTSFIEDGPERLAHANTELQTLALRAAKFVFDLALQTESISRPHVEALLSSLSPAEAPRTRSQTRTKRKRSPSPVVENVPKIRILEDTPLPSLYVEDMNEDQIWEQLDLRAARVCKILEAAMEGEDEDAEEEEHTQESDEDAFMDIDQVDDIERESEDEEESEGDGESVSSREEGEEGEEVAELRDETPDEDSLDGDESFEDAPSSLFDIIKPKLSRNGPRGNSGKHSELDDGFFDLAAFNAETEEAETKTVSRGRLGMDADDNDSTDEGLDVDLFRTIDGEDALDEDDLEDAGEPFYKDFFDAPFSRLPKSKPLAGAPPKVRFHDEVKIKSIKAKGKGLPVSGIYMQNNNKDDLSDDDDLQYEDEFEGDSDSAHENDQGISSDDDHINGDDHGSRAIIERLKDDLFAEEQEEGAQTNLSAHEKRMAELRAQIKELENENIAKKDWVLMGEASSKSRPHDSLLQEDLEFDRAVKAVPIITEEVVQGLEQRIKARILENRYNDVIRIRPIDDKPFLPSRLIELQDTKSTQSLAQIYENEYTATRSGSAADDRDGRLHKEHDEIEKLWDSISNKLDALCNAHYVPKQPKAIISTVASVPAASLESALPTSKTSSSMLAPEEIFTVPTDLRARSELTPTEKRALRTKERKTRKRARDALDRGVDKYAKSKSVKTQKAAALRSIIKSGKGVAVVGKKSKDIGKDKRGSNT</sequence>
<protein>
    <submittedName>
        <fullName evidence="1">U3 small nucleolar ribonucleoprotein complex, subunit Mpp10</fullName>
    </submittedName>
</protein>
<dbReference type="Proteomes" id="UP000790377">
    <property type="component" value="Unassembled WGS sequence"/>
</dbReference>
<reference evidence="1" key="1">
    <citation type="journal article" date="2021" name="New Phytol.">
        <title>Evolutionary innovations through gain and loss of genes in the ectomycorrhizal Boletales.</title>
        <authorList>
            <person name="Wu G."/>
            <person name="Miyauchi S."/>
            <person name="Morin E."/>
            <person name="Kuo A."/>
            <person name="Drula E."/>
            <person name="Varga T."/>
            <person name="Kohler A."/>
            <person name="Feng B."/>
            <person name="Cao Y."/>
            <person name="Lipzen A."/>
            <person name="Daum C."/>
            <person name="Hundley H."/>
            <person name="Pangilinan J."/>
            <person name="Johnson J."/>
            <person name="Barry K."/>
            <person name="LaButti K."/>
            <person name="Ng V."/>
            <person name="Ahrendt S."/>
            <person name="Min B."/>
            <person name="Choi I.G."/>
            <person name="Park H."/>
            <person name="Plett J.M."/>
            <person name="Magnuson J."/>
            <person name="Spatafora J.W."/>
            <person name="Nagy L.G."/>
            <person name="Henrissat B."/>
            <person name="Grigoriev I.V."/>
            <person name="Yang Z.L."/>
            <person name="Xu J."/>
            <person name="Martin F.M."/>
        </authorList>
    </citation>
    <scope>NUCLEOTIDE SEQUENCE</scope>
    <source>
        <strain evidence="1">ATCC 28755</strain>
    </source>
</reference>
<name>A0ACB8AQX8_9AGAM</name>
<organism evidence="1 2">
    <name type="scientific">Hygrophoropsis aurantiaca</name>
    <dbReference type="NCBI Taxonomy" id="72124"/>
    <lineage>
        <taxon>Eukaryota</taxon>
        <taxon>Fungi</taxon>
        <taxon>Dikarya</taxon>
        <taxon>Basidiomycota</taxon>
        <taxon>Agaricomycotina</taxon>
        <taxon>Agaricomycetes</taxon>
        <taxon>Agaricomycetidae</taxon>
        <taxon>Boletales</taxon>
        <taxon>Coniophorineae</taxon>
        <taxon>Hygrophoropsidaceae</taxon>
        <taxon>Hygrophoropsis</taxon>
    </lineage>
</organism>
<keyword evidence="2" id="KW-1185">Reference proteome</keyword>
<accession>A0ACB8AQX8</accession>
<keyword evidence="1" id="KW-0687">Ribonucleoprotein</keyword>
<dbReference type="EMBL" id="MU267596">
    <property type="protein sequence ID" value="KAH7915791.1"/>
    <property type="molecule type" value="Genomic_DNA"/>
</dbReference>
<evidence type="ECO:0000313" key="1">
    <source>
        <dbReference type="EMBL" id="KAH7915791.1"/>
    </source>
</evidence>
<comment type="caution">
    <text evidence="1">The sequence shown here is derived from an EMBL/GenBank/DDBJ whole genome shotgun (WGS) entry which is preliminary data.</text>
</comment>
<proteinExistence type="predicted"/>
<evidence type="ECO:0000313" key="2">
    <source>
        <dbReference type="Proteomes" id="UP000790377"/>
    </source>
</evidence>
<gene>
    <name evidence="1" type="ORF">BJ138DRAFT_997075</name>
</gene>